<dbReference type="EMBL" id="LAZR01034013">
    <property type="protein sequence ID" value="KKL46487.1"/>
    <property type="molecule type" value="Genomic_DNA"/>
</dbReference>
<accession>A0A0F9F5Z3</accession>
<reference evidence="1" key="1">
    <citation type="journal article" date="2015" name="Nature">
        <title>Complex archaea that bridge the gap between prokaryotes and eukaryotes.</title>
        <authorList>
            <person name="Spang A."/>
            <person name="Saw J.H."/>
            <person name="Jorgensen S.L."/>
            <person name="Zaremba-Niedzwiedzka K."/>
            <person name="Martijn J."/>
            <person name="Lind A.E."/>
            <person name="van Eijk R."/>
            <person name="Schleper C."/>
            <person name="Guy L."/>
            <person name="Ettema T.J."/>
        </authorList>
    </citation>
    <scope>NUCLEOTIDE SEQUENCE</scope>
</reference>
<name>A0A0F9F5Z3_9ZZZZ</name>
<sequence length="162" mass="18969">MKIEDLEHEVEWSQDEFGESDWLGEFSTVWKNDDSIKIENPNWRWFDEKYLYFTPMNRVRDHLTFLHKSGMAKGPAWELANEYVRSDLKRLTEYNQDYWHMAQCLVSVSYAGLTGTACLCGIESDCGDDYRSEIEKELLGEAQDNLVSLIDHAQVAFQEIEL</sequence>
<gene>
    <name evidence="1" type="ORF">LCGC14_2345090</name>
</gene>
<organism evidence="1">
    <name type="scientific">marine sediment metagenome</name>
    <dbReference type="NCBI Taxonomy" id="412755"/>
    <lineage>
        <taxon>unclassified sequences</taxon>
        <taxon>metagenomes</taxon>
        <taxon>ecological metagenomes</taxon>
    </lineage>
</organism>
<protein>
    <submittedName>
        <fullName evidence="1">Uncharacterized protein</fullName>
    </submittedName>
</protein>
<comment type="caution">
    <text evidence="1">The sequence shown here is derived from an EMBL/GenBank/DDBJ whole genome shotgun (WGS) entry which is preliminary data.</text>
</comment>
<proteinExistence type="predicted"/>
<evidence type="ECO:0000313" key="1">
    <source>
        <dbReference type="EMBL" id="KKL46487.1"/>
    </source>
</evidence>
<dbReference type="AlphaFoldDB" id="A0A0F9F5Z3"/>